<evidence type="ECO:0000313" key="2">
    <source>
        <dbReference type="EMBL" id="KAK4764278.1"/>
    </source>
</evidence>
<dbReference type="PANTHER" id="PTHR31170:SF17">
    <property type="match status" value="1"/>
</dbReference>
<keyword evidence="1" id="KW-1133">Transmembrane helix</keyword>
<organism evidence="2 3">
    <name type="scientific">Trapa incisa</name>
    <dbReference type="NCBI Taxonomy" id="236973"/>
    <lineage>
        <taxon>Eukaryota</taxon>
        <taxon>Viridiplantae</taxon>
        <taxon>Streptophyta</taxon>
        <taxon>Embryophyta</taxon>
        <taxon>Tracheophyta</taxon>
        <taxon>Spermatophyta</taxon>
        <taxon>Magnoliopsida</taxon>
        <taxon>eudicotyledons</taxon>
        <taxon>Gunneridae</taxon>
        <taxon>Pentapetalae</taxon>
        <taxon>rosids</taxon>
        <taxon>malvids</taxon>
        <taxon>Myrtales</taxon>
        <taxon>Lythraceae</taxon>
        <taxon>Trapa</taxon>
    </lineage>
</organism>
<name>A0AAN7K951_9MYRT</name>
<dbReference type="Proteomes" id="UP001345219">
    <property type="component" value="Chromosome 11"/>
</dbReference>
<feature type="transmembrane region" description="Helical" evidence="1">
    <location>
        <begin position="445"/>
        <end position="467"/>
    </location>
</feature>
<reference evidence="2 3" key="1">
    <citation type="journal article" date="2023" name="Hortic Res">
        <title>Pangenome of water caltrop reveals structural variations and asymmetric subgenome divergence after allopolyploidization.</title>
        <authorList>
            <person name="Zhang X."/>
            <person name="Chen Y."/>
            <person name="Wang L."/>
            <person name="Yuan Y."/>
            <person name="Fang M."/>
            <person name="Shi L."/>
            <person name="Lu R."/>
            <person name="Comes H.P."/>
            <person name="Ma Y."/>
            <person name="Chen Y."/>
            <person name="Huang G."/>
            <person name="Zhou Y."/>
            <person name="Zheng Z."/>
            <person name="Qiu Y."/>
        </authorList>
    </citation>
    <scope>NUCLEOTIDE SEQUENCE [LARGE SCALE GENOMIC DNA]</scope>
    <source>
        <tissue evidence="2">Roots</tissue>
    </source>
</reference>
<keyword evidence="1" id="KW-0472">Membrane</keyword>
<accession>A0AAN7K951</accession>
<keyword evidence="1" id="KW-0812">Transmembrane</keyword>
<sequence length="472" mass="55064">MDSFKIRMEEKLGLVHLSPQKSCIFKVHHELRKVNEKAYSPVLISIGPYHYERRKLDLQFMEQHKWRYLNDMIRRKESSEGTSRDDLLGRCFKILEEHEVRARGFFAVPFGKVEFIEMMLVDSCFILEYFRKCALREEKEVDPLFQADWIGNCLSRDLVLIENQIPFFVLTELLSVIGPWPNPNPLCLVYAAVNCLSVYRHLGTDQGTIASKFALQSISDLVPLGLLPRAISEEKGKLNVGSLQDIKHLLDLVRKFMFLEDILLLDGETIDNQVTRQPERGKDEDLMDPQKRIHTASKLREFGVKFKSVSKRKYYDIKFDNGILEIPILLVDDGTECYFRNLIAYEQHAYNNLSTSVRDYMCFMDGLIDSSKDVELLRRHGIIDGLLGDDEAIATMFNNITTHTLIKQDYYYKQVIHDLSEHCKKRRHVWMAILRMNYLHSPWEILSVLAAFLLLVLTFMQTIYTALSYYHA</sequence>
<proteinExistence type="predicted"/>
<dbReference type="Pfam" id="PF03140">
    <property type="entry name" value="DUF247"/>
    <property type="match status" value="1"/>
</dbReference>
<gene>
    <name evidence="2" type="ORF">SAY87_013716</name>
</gene>
<evidence type="ECO:0000256" key="1">
    <source>
        <dbReference type="SAM" id="Phobius"/>
    </source>
</evidence>
<dbReference type="AlphaFoldDB" id="A0AAN7K951"/>
<evidence type="ECO:0000313" key="3">
    <source>
        <dbReference type="Proteomes" id="UP001345219"/>
    </source>
</evidence>
<comment type="caution">
    <text evidence="2">The sequence shown here is derived from an EMBL/GenBank/DDBJ whole genome shotgun (WGS) entry which is preliminary data.</text>
</comment>
<protein>
    <submittedName>
        <fullName evidence="2">Uncharacterized protein</fullName>
    </submittedName>
</protein>
<dbReference type="EMBL" id="JAXIOK010000008">
    <property type="protein sequence ID" value="KAK4764278.1"/>
    <property type="molecule type" value="Genomic_DNA"/>
</dbReference>
<keyword evidence="3" id="KW-1185">Reference proteome</keyword>
<dbReference type="InterPro" id="IPR004158">
    <property type="entry name" value="DUF247_pln"/>
</dbReference>
<dbReference type="PANTHER" id="PTHR31170">
    <property type="entry name" value="BNAC04G53230D PROTEIN"/>
    <property type="match status" value="1"/>
</dbReference>